<dbReference type="SMART" id="SM00132">
    <property type="entry name" value="LIM"/>
    <property type="match status" value="1"/>
</dbReference>
<dbReference type="SUPFAM" id="SSF57716">
    <property type="entry name" value="Glucocorticoid receptor-like (DNA-binding domain)"/>
    <property type="match status" value="2"/>
</dbReference>
<name>A0A0N4UHQ6_DRAME</name>
<evidence type="ECO:0000313" key="13">
    <source>
        <dbReference type="WBParaSite" id="DME_0000709801-mRNA-1"/>
    </source>
</evidence>
<keyword evidence="3 8" id="KW-0862">Zinc</keyword>
<dbReference type="GO" id="GO:0000977">
    <property type="term" value="F:RNA polymerase II transcription regulatory region sequence-specific DNA binding"/>
    <property type="evidence" value="ECO:0007669"/>
    <property type="project" value="TreeGrafter"/>
</dbReference>
<reference evidence="13" key="1">
    <citation type="submission" date="2017-02" db="UniProtKB">
        <authorList>
            <consortium name="WormBaseParasite"/>
        </authorList>
    </citation>
    <scope>IDENTIFICATION</scope>
</reference>
<keyword evidence="7" id="KW-0539">Nucleus</keyword>
<dbReference type="GO" id="GO:0030182">
    <property type="term" value="P:neuron differentiation"/>
    <property type="evidence" value="ECO:0007669"/>
    <property type="project" value="TreeGrafter"/>
</dbReference>
<dbReference type="GO" id="GO:0005634">
    <property type="term" value="C:nucleus"/>
    <property type="evidence" value="ECO:0007669"/>
    <property type="project" value="UniProtKB-SubCell"/>
</dbReference>
<evidence type="ECO:0000256" key="8">
    <source>
        <dbReference type="PROSITE-ProRule" id="PRU00125"/>
    </source>
</evidence>
<evidence type="ECO:0000256" key="7">
    <source>
        <dbReference type="ARBA" id="ARBA00023242"/>
    </source>
</evidence>
<sequence>MELHQRHFEKAGSRSEEFASGLVPLCSNNSSTQFLPLNEITTQQFTLVDCPINPPRKILNGDPNRSSDLRDITSTSGVNIQSSELRTGVESFNYVKPTKYEAEICSSCAEYIVDRNLLTVNSQYWHVECLRCSQCSIRLDQYPSCFFKDNVIYCKQCYNRRYANANANKKFV</sequence>
<evidence type="ECO:0000313" key="10">
    <source>
        <dbReference type="EMBL" id="VDN51651.1"/>
    </source>
</evidence>
<evidence type="ECO:0000313" key="11">
    <source>
        <dbReference type="Proteomes" id="UP000038040"/>
    </source>
</evidence>
<evidence type="ECO:0000256" key="4">
    <source>
        <dbReference type="ARBA" id="ARBA00023038"/>
    </source>
</evidence>
<proteinExistence type="predicted"/>
<reference evidence="10 12" key="2">
    <citation type="submission" date="2018-11" db="EMBL/GenBank/DDBJ databases">
        <authorList>
            <consortium name="Pathogen Informatics"/>
        </authorList>
    </citation>
    <scope>NUCLEOTIDE SEQUENCE [LARGE SCALE GENOMIC DNA]</scope>
</reference>
<dbReference type="AlphaFoldDB" id="A0A0N4UHQ6"/>
<keyword evidence="2 8" id="KW-0479">Metal-binding</keyword>
<dbReference type="Pfam" id="PF00412">
    <property type="entry name" value="LIM"/>
    <property type="match status" value="1"/>
</dbReference>
<keyword evidence="12" id="KW-1185">Reference proteome</keyword>
<dbReference type="PANTHER" id="PTHR24208:SF127">
    <property type="entry name" value="LIM_HOMEOBOX PROTEIN AWH"/>
    <property type="match status" value="1"/>
</dbReference>
<feature type="domain" description="LIM zinc-binding" evidence="9">
    <location>
        <begin position="103"/>
        <end position="164"/>
    </location>
</feature>
<dbReference type="InterPro" id="IPR001781">
    <property type="entry name" value="Znf_LIM"/>
</dbReference>
<protein>
    <submittedName>
        <fullName evidence="13">LIM zinc-binding domain-containing protein</fullName>
    </submittedName>
</protein>
<dbReference type="GO" id="GO:0046872">
    <property type="term" value="F:metal ion binding"/>
    <property type="evidence" value="ECO:0007669"/>
    <property type="project" value="UniProtKB-KW"/>
</dbReference>
<evidence type="ECO:0000259" key="9">
    <source>
        <dbReference type="PROSITE" id="PS50023"/>
    </source>
</evidence>
<evidence type="ECO:0000256" key="6">
    <source>
        <dbReference type="ARBA" id="ARBA00023155"/>
    </source>
</evidence>
<evidence type="ECO:0000256" key="3">
    <source>
        <dbReference type="ARBA" id="ARBA00022833"/>
    </source>
</evidence>
<keyword evidence="6" id="KW-0371">Homeobox</keyword>
<comment type="subcellular location">
    <subcellularLocation>
        <location evidence="1">Nucleus</location>
    </subcellularLocation>
</comment>
<dbReference type="GO" id="GO:0000981">
    <property type="term" value="F:DNA-binding transcription factor activity, RNA polymerase II-specific"/>
    <property type="evidence" value="ECO:0007669"/>
    <property type="project" value="TreeGrafter"/>
</dbReference>
<dbReference type="Proteomes" id="UP000038040">
    <property type="component" value="Unplaced"/>
</dbReference>
<dbReference type="EMBL" id="UYYG01000026">
    <property type="protein sequence ID" value="VDN51651.1"/>
    <property type="molecule type" value="Genomic_DNA"/>
</dbReference>
<evidence type="ECO:0000256" key="2">
    <source>
        <dbReference type="ARBA" id="ARBA00022723"/>
    </source>
</evidence>
<dbReference type="STRING" id="318479.A0A0N4UHQ6"/>
<evidence type="ECO:0000256" key="5">
    <source>
        <dbReference type="ARBA" id="ARBA00023125"/>
    </source>
</evidence>
<gene>
    <name evidence="10" type="ORF">DME_LOCUS1624</name>
</gene>
<dbReference type="PANTHER" id="PTHR24208">
    <property type="entry name" value="LIM/HOMEOBOX PROTEIN LHX"/>
    <property type="match status" value="1"/>
</dbReference>
<dbReference type="PROSITE" id="PS00478">
    <property type="entry name" value="LIM_DOMAIN_1"/>
    <property type="match status" value="1"/>
</dbReference>
<keyword evidence="4 8" id="KW-0440">LIM domain</keyword>
<organism evidence="11 13">
    <name type="scientific">Dracunculus medinensis</name>
    <name type="common">Guinea worm</name>
    <dbReference type="NCBI Taxonomy" id="318479"/>
    <lineage>
        <taxon>Eukaryota</taxon>
        <taxon>Metazoa</taxon>
        <taxon>Ecdysozoa</taxon>
        <taxon>Nematoda</taxon>
        <taxon>Chromadorea</taxon>
        <taxon>Rhabditida</taxon>
        <taxon>Spirurina</taxon>
        <taxon>Dracunculoidea</taxon>
        <taxon>Dracunculidae</taxon>
        <taxon>Dracunculus</taxon>
    </lineage>
</organism>
<dbReference type="InterPro" id="IPR050453">
    <property type="entry name" value="LIM_Homeobox_TF"/>
</dbReference>
<accession>A0A0N4UHQ6</accession>
<dbReference type="Proteomes" id="UP000274756">
    <property type="component" value="Unassembled WGS sequence"/>
</dbReference>
<evidence type="ECO:0000256" key="1">
    <source>
        <dbReference type="ARBA" id="ARBA00004123"/>
    </source>
</evidence>
<dbReference type="Gene3D" id="2.10.110.10">
    <property type="entry name" value="Cysteine Rich Protein"/>
    <property type="match status" value="1"/>
</dbReference>
<keyword evidence="5" id="KW-0238">DNA-binding</keyword>
<dbReference type="WBParaSite" id="DME_0000709801-mRNA-1">
    <property type="protein sequence ID" value="DME_0000709801-mRNA-1"/>
    <property type="gene ID" value="DME_0000709801"/>
</dbReference>
<dbReference type="OrthoDB" id="10068367at2759"/>
<dbReference type="PROSITE" id="PS50023">
    <property type="entry name" value="LIM_DOMAIN_2"/>
    <property type="match status" value="1"/>
</dbReference>
<evidence type="ECO:0000313" key="12">
    <source>
        <dbReference type="Proteomes" id="UP000274756"/>
    </source>
</evidence>